<dbReference type="RefSeq" id="WP_115277174.1">
    <property type="nucleotide sequence ID" value="NZ_AP022600.1"/>
</dbReference>
<dbReference type="AlphaFoldDB" id="A0A378T762"/>
<feature type="signal peptide" evidence="2">
    <location>
        <begin position="1"/>
        <end position="22"/>
    </location>
</feature>
<feature type="chain" id="PRO_5016913244" evidence="2">
    <location>
        <begin position="23"/>
        <end position="171"/>
    </location>
</feature>
<proteinExistence type="predicted"/>
<feature type="region of interest" description="Disordered" evidence="1">
    <location>
        <begin position="146"/>
        <end position="171"/>
    </location>
</feature>
<name>A0A378T762_9MYCO</name>
<feature type="region of interest" description="Disordered" evidence="1">
    <location>
        <begin position="20"/>
        <end position="41"/>
    </location>
</feature>
<sequence>MPAKYAIAAAALLMLTAPGAAAEPPDLPGAPDYVPGAPTPEPGSFSYPYNIIVTGPPATTDSRGVRITTNAGAGQQLSGLPGSQLGNAGQAPGSLTSSSASYGISVGNSHPMPPNAGINISAGPQTSVQLENAGGQSPQSVLGIESALPTTDPTVPVMNLEDPNGQHLPPG</sequence>
<accession>A0A378T762</accession>
<dbReference type="EMBL" id="UGQT01000001">
    <property type="protein sequence ID" value="STZ56662.1"/>
    <property type="molecule type" value="Genomic_DNA"/>
</dbReference>
<keyword evidence="4" id="KW-1185">Reference proteome</keyword>
<dbReference type="OrthoDB" id="4762371at2"/>
<evidence type="ECO:0000256" key="2">
    <source>
        <dbReference type="SAM" id="SignalP"/>
    </source>
</evidence>
<keyword evidence="2" id="KW-0732">Signal</keyword>
<evidence type="ECO:0000313" key="4">
    <source>
        <dbReference type="Proteomes" id="UP000254978"/>
    </source>
</evidence>
<dbReference type="Proteomes" id="UP000254978">
    <property type="component" value="Unassembled WGS sequence"/>
</dbReference>
<evidence type="ECO:0000256" key="1">
    <source>
        <dbReference type="SAM" id="MobiDB-lite"/>
    </source>
</evidence>
<reference evidence="3 4" key="1">
    <citation type="submission" date="2018-06" db="EMBL/GenBank/DDBJ databases">
        <authorList>
            <consortium name="Pathogen Informatics"/>
            <person name="Doyle S."/>
        </authorList>
    </citation>
    <scope>NUCLEOTIDE SEQUENCE [LARGE SCALE GENOMIC DNA]</scope>
    <source>
        <strain evidence="3 4">NCTC10821</strain>
    </source>
</reference>
<feature type="compositionally biased region" description="Polar residues" evidence="1">
    <location>
        <begin position="93"/>
        <end position="108"/>
    </location>
</feature>
<organism evidence="3 4">
    <name type="scientific">Mycolicibacterium tokaiense</name>
    <dbReference type="NCBI Taxonomy" id="39695"/>
    <lineage>
        <taxon>Bacteria</taxon>
        <taxon>Bacillati</taxon>
        <taxon>Actinomycetota</taxon>
        <taxon>Actinomycetes</taxon>
        <taxon>Mycobacteriales</taxon>
        <taxon>Mycobacteriaceae</taxon>
        <taxon>Mycolicibacterium</taxon>
    </lineage>
</organism>
<evidence type="ECO:0000313" key="3">
    <source>
        <dbReference type="EMBL" id="STZ56662.1"/>
    </source>
</evidence>
<gene>
    <name evidence="3" type="ORF">NCTC10821_00155</name>
</gene>
<protein>
    <submittedName>
        <fullName evidence="3">Uncharacterized protein</fullName>
    </submittedName>
</protein>
<feature type="region of interest" description="Disordered" evidence="1">
    <location>
        <begin position="71"/>
        <end position="110"/>
    </location>
</feature>